<reference evidence="3" key="2">
    <citation type="submission" date="2020-09" db="EMBL/GenBank/DDBJ databases">
        <authorList>
            <person name="Sun Q."/>
            <person name="Ohkuma M."/>
        </authorList>
    </citation>
    <scope>NUCLEOTIDE SEQUENCE</scope>
    <source>
        <strain evidence="3">JCM 14371</strain>
    </source>
</reference>
<keyword evidence="1" id="KW-0812">Transmembrane</keyword>
<accession>A0A917P8B2</accession>
<name>A0A917P8B2_9DEIO</name>
<organism evidence="3 4">
    <name type="scientific">Deinococcus aquiradiocola</name>
    <dbReference type="NCBI Taxonomy" id="393059"/>
    <lineage>
        <taxon>Bacteria</taxon>
        <taxon>Thermotogati</taxon>
        <taxon>Deinococcota</taxon>
        <taxon>Deinococci</taxon>
        <taxon>Deinococcales</taxon>
        <taxon>Deinococcaceae</taxon>
        <taxon>Deinococcus</taxon>
    </lineage>
</organism>
<feature type="signal peptide" evidence="2">
    <location>
        <begin position="1"/>
        <end position="24"/>
    </location>
</feature>
<dbReference type="Pfam" id="PF07907">
    <property type="entry name" value="YibE_F"/>
    <property type="match status" value="1"/>
</dbReference>
<feature type="transmembrane region" description="Helical" evidence="1">
    <location>
        <begin position="123"/>
        <end position="142"/>
    </location>
</feature>
<gene>
    <name evidence="3" type="ORF">GCM10008939_08330</name>
</gene>
<keyword evidence="1" id="KW-0472">Membrane</keyword>
<dbReference type="RefSeq" id="WP_188961018.1">
    <property type="nucleotide sequence ID" value="NZ_BMOE01000002.1"/>
</dbReference>
<sequence length="355" mass="37071">MRSSHPRLVRLAVLLLALAGPVHAQTGALPDRPASIGTYLRGTFGTLDTATQDATVTLTDGRRVTALVQEGSPTYHRGQQVIVWQSAGGYVVQDAVRTPALAFLLGLLVVLAAVLGRWKGVRAVVGAALSLAVLVWVIVPRLAGGGDVLPVVLLGTLGILCVTIYFVHGLGRKTTAALLGTAITATLGYLIALAASNAMGFTGTVSAGGYVASTMFDLNPVSVYLVGIIVGTVGALNDVTVTQAAVVQALAHENPAHRVRDLYARAMQVGFDHIGSLINVLVLLYAATGIPLLLLLDRDPTPWWVKLSGEGFASEVTSILITSICLLLAVPLTTLIAARFFRGGRHAPDGHAHVH</sequence>
<dbReference type="Proteomes" id="UP000635726">
    <property type="component" value="Unassembled WGS sequence"/>
</dbReference>
<feature type="transmembrane region" description="Helical" evidence="1">
    <location>
        <begin position="316"/>
        <end position="338"/>
    </location>
</feature>
<dbReference type="EMBL" id="BMOE01000002">
    <property type="protein sequence ID" value="GGJ66540.1"/>
    <property type="molecule type" value="Genomic_DNA"/>
</dbReference>
<protein>
    <recommendedName>
        <fullName evidence="5">YibE/F family protein</fullName>
    </recommendedName>
</protein>
<evidence type="ECO:0000256" key="1">
    <source>
        <dbReference type="SAM" id="Phobius"/>
    </source>
</evidence>
<dbReference type="InterPro" id="IPR012507">
    <property type="entry name" value="YibE_F"/>
</dbReference>
<dbReference type="PANTHER" id="PTHR41771:SF1">
    <property type="entry name" value="MEMBRANE PROTEIN"/>
    <property type="match status" value="1"/>
</dbReference>
<evidence type="ECO:0000256" key="2">
    <source>
        <dbReference type="SAM" id="SignalP"/>
    </source>
</evidence>
<proteinExistence type="predicted"/>
<feature type="transmembrane region" description="Helical" evidence="1">
    <location>
        <begin position="100"/>
        <end position="116"/>
    </location>
</feature>
<feature type="transmembrane region" description="Helical" evidence="1">
    <location>
        <begin position="179"/>
        <end position="201"/>
    </location>
</feature>
<evidence type="ECO:0008006" key="5">
    <source>
        <dbReference type="Google" id="ProtNLM"/>
    </source>
</evidence>
<comment type="caution">
    <text evidence="3">The sequence shown here is derived from an EMBL/GenBank/DDBJ whole genome shotgun (WGS) entry which is preliminary data.</text>
</comment>
<keyword evidence="2" id="KW-0732">Signal</keyword>
<feature type="transmembrane region" description="Helical" evidence="1">
    <location>
        <begin position="271"/>
        <end position="296"/>
    </location>
</feature>
<reference evidence="3" key="1">
    <citation type="journal article" date="2014" name="Int. J. Syst. Evol. Microbiol.">
        <title>Complete genome sequence of Corynebacterium casei LMG S-19264T (=DSM 44701T), isolated from a smear-ripened cheese.</title>
        <authorList>
            <consortium name="US DOE Joint Genome Institute (JGI-PGF)"/>
            <person name="Walter F."/>
            <person name="Albersmeier A."/>
            <person name="Kalinowski J."/>
            <person name="Ruckert C."/>
        </authorList>
    </citation>
    <scope>NUCLEOTIDE SEQUENCE</scope>
    <source>
        <strain evidence="3">JCM 14371</strain>
    </source>
</reference>
<dbReference type="PANTHER" id="PTHR41771">
    <property type="entry name" value="MEMBRANE PROTEIN-RELATED"/>
    <property type="match status" value="1"/>
</dbReference>
<evidence type="ECO:0000313" key="3">
    <source>
        <dbReference type="EMBL" id="GGJ66540.1"/>
    </source>
</evidence>
<dbReference type="AlphaFoldDB" id="A0A917P8B2"/>
<feature type="transmembrane region" description="Helical" evidence="1">
    <location>
        <begin position="221"/>
        <end position="250"/>
    </location>
</feature>
<evidence type="ECO:0000313" key="4">
    <source>
        <dbReference type="Proteomes" id="UP000635726"/>
    </source>
</evidence>
<keyword evidence="1" id="KW-1133">Transmembrane helix</keyword>
<keyword evidence="4" id="KW-1185">Reference proteome</keyword>
<feature type="chain" id="PRO_5037826966" description="YibE/F family protein" evidence="2">
    <location>
        <begin position="25"/>
        <end position="355"/>
    </location>
</feature>
<feature type="transmembrane region" description="Helical" evidence="1">
    <location>
        <begin position="148"/>
        <end position="167"/>
    </location>
</feature>